<protein>
    <submittedName>
        <fullName evidence="2">Uncharacterized protein</fullName>
    </submittedName>
</protein>
<dbReference type="Proteomes" id="UP000019484">
    <property type="component" value="Unassembled WGS sequence"/>
</dbReference>
<feature type="region of interest" description="Disordered" evidence="1">
    <location>
        <begin position="25"/>
        <end position="98"/>
    </location>
</feature>
<keyword evidence="3" id="KW-1185">Reference proteome</keyword>
<feature type="compositionally biased region" description="Polar residues" evidence="1">
    <location>
        <begin position="89"/>
        <end position="98"/>
    </location>
</feature>
<dbReference type="AlphaFoldDB" id="W9YVE4"/>
<dbReference type="HOGENOM" id="CLU_042952_1_0_1"/>
<dbReference type="OrthoDB" id="5327145at2759"/>
<dbReference type="EMBL" id="AMWN01000001">
    <property type="protein sequence ID" value="EXJ96478.1"/>
    <property type="molecule type" value="Genomic_DNA"/>
</dbReference>
<feature type="compositionally biased region" description="Pro residues" evidence="1">
    <location>
        <begin position="156"/>
        <end position="167"/>
    </location>
</feature>
<reference evidence="2 3" key="1">
    <citation type="submission" date="2013-03" db="EMBL/GenBank/DDBJ databases">
        <title>The Genome Sequence of Capronia coronata CBS 617.96.</title>
        <authorList>
            <consortium name="The Broad Institute Genomics Platform"/>
            <person name="Cuomo C."/>
            <person name="de Hoog S."/>
            <person name="Gorbushina A."/>
            <person name="Walker B."/>
            <person name="Young S.K."/>
            <person name="Zeng Q."/>
            <person name="Gargeya S."/>
            <person name="Fitzgerald M."/>
            <person name="Haas B."/>
            <person name="Abouelleil A."/>
            <person name="Allen A.W."/>
            <person name="Alvarado L."/>
            <person name="Arachchi H.M."/>
            <person name="Berlin A.M."/>
            <person name="Chapman S.B."/>
            <person name="Gainer-Dewar J."/>
            <person name="Goldberg J."/>
            <person name="Griggs A."/>
            <person name="Gujja S."/>
            <person name="Hansen M."/>
            <person name="Howarth C."/>
            <person name="Imamovic A."/>
            <person name="Ireland A."/>
            <person name="Larimer J."/>
            <person name="McCowan C."/>
            <person name="Murphy C."/>
            <person name="Pearson M."/>
            <person name="Poon T.W."/>
            <person name="Priest M."/>
            <person name="Roberts A."/>
            <person name="Saif S."/>
            <person name="Shea T."/>
            <person name="Sisk P."/>
            <person name="Sykes S."/>
            <person name="Wortman J."/>
            <person name="Nusbaum C."/>
            <person name="Birren B."/>
        </authorList>
    </citation>
    <scope>NUCLEOTIDE SEQUENCE [LARGE SCALE GENOMIC DNA]</scope>
    <source>
        <strain evidence="2 3">CBS 617.96</strain>
    </source>
</reference>
<name>W9YVE4_9EURO</name>
<proteinExistence type="predicted"/>
<evidence type="ECO:0000256" key="1">
    <source>
        <dbReference type="SAM" id="MobiDB-lite"/>
    </source>
</evidence>
<organism evidence="2 3">
    <name type="scientific">Capronia coronata CBS 617.96</name>
    <dbReference type="NCBI Taxonomy" id="1182541"/>
    <lineage>
        <taxon>Eukaryota</taxon>
        <taxon>Fungi</taxon>
        <taxon>Dikarya</taxon>
        <taxon>Ascomycota</taxon>
        <taxon>Pezizomycotina</taxon>
        <taxon>Eurotiomycetes</taxon>
        <taxon>Chaetothyriomycetidae</taxon>
        <taxon>Chaetothyriales</taxon>
        <taxon>Herpotrichiellaceae</taxon>
        <taxon>Capronia</taxon>
    </lineage>
</organism>
<evidence type="ECO:0000313" key="2">
    <source>
        <dbReference type="EMBL" id="EXJ96478.1"/>
    </source>
</evidence>
<dbReference type="eggNOG" id="ENOG502S7FM">
    <property type="taxonomic scope" value="Eukaryota"/>
</dbReference>
<gene>
    <name evidence="2" type="ORF">A1O1_01604</name>
</gene>
<comment type="caution">
    <text evidence="2">The sequence shown here is derived from an EMBL/GenBank/DDBJ whole genome shotgun (WGS) entry which is preliminary data.</text>
</comment>
<evidence type="ECO:0000313" key="3">
    <source>
        <dbReference type="Proteomes" id="UP000019484"/>
    </source>
</evidence>
<feature type="region of interest" description="Disordered" evidence="1">
    <location>
        <begin position="398"/>
        <end position="417"/>
    </location>
</feature>
<feature type="region of interest" description="Disordered" evidence="1">
    <location>
        <begin position="115"/>
        <end position="169"/>
    </location>
</feature>
<dbReference type="RefSeq" id="XP_007720707.1">
    <property type="nucleotide sequence ID" value="XM_007722517.1"/>
</dbReference>
<dbReference type="GeneID" id="19156506"/>
<sequence>MLAARDQENLVHACQTAAAGKPLNQGLRALHPKTPGGLKTPFRVAPNDENRPLDLKGQKTVGKGAASRPDKNSFVTPLAPRNRAPLGAKTTNAKAQVFQTPAPVPLTSKQGRTALKPTTARRSGRSKIAIAPAEQVTTTLSASRGAQEEEPDYGYAPPPPADLPDPPLEFSEDHLLTEELSRSYGELYSHSQKDENGSSLRMRKEEDDHIQHQRKLEEEILDSWHKSRYPTTEEMNAQVDAMIMAGPQMNSPPISRVDTMNARSAVAALSELQPRLPAAAMKATQASEQKKKRILPIVNRKHPTVPHPSWSTQPGRAASQAAVSKNTIGFPKARKAPSIVPKGAGAQGEARGGGLTSRPKKISQSSIHPKDFRDRYGSPPVESDMWFRLKEYELLEQDTSKVDGDEPEGDLFDTEVFPFENTKLNDDDFQLPMPE</sequence>
<feature type="region of interest" description="Disordered" evidence="1">
    <location>
        <begin position="301"/>
        <end position="379"/>
    </location>
</feature>
<accession>W9YVE4</accession>
<feature type="compositionally biased region" description="Basic and acidic residues" evidence="1">
    <location>
        <begin position="46"/>
        <end position="57"/>
    </location>
</feature>
<feature type="compositionally biased region" description="Polar residues" evidence="1">
    <location>
        <begin position="135"/>
        <end position="144"/>
    </location>
</feature>